<dbReference type="InterPro" id="IPR002123">
    <property type="entry name" value="Plipid/glycerol_acylTrfase"/>
</dbReference>
<keyword evidence="5" id="KW-1185">Reference proteome</keyword>
<gene>
    <name evidence="4" type="ORF">ACFQKB_42060</name>
</gene>
<evidence type="ECO:0000256" key="2">
    <source>
        <dbReference type="ARBA" id="ARBA00023315"/>
    </source>
</evidence>
<name>A0ABW2CZD1_9ACTN</name>
<dbReference type="GO" id="GO:0016746">
    <property type="term" value="F:acyltransferase activity"/>
    <property type="evidence" value="ECO:0007669"/>
    <property type="project" value="UniProtKB-KW"/>
</dbReference>
<dbReference type="Proteomes" id="UP001596380">
    <property type="component" value="Unassembled WGS sequence"/>
</dbReference>
<dbReference type="Pfam" id="PF01553">
    <property type="entry name" value="Acyltransferase"/>
    <property type="match status" value="1"/>
</dbReference>
<organism evidence="4 5">
    <name type="scientific">Actinomadura yumaensis</name>
    <dbReference type="NCBI Taxonomy" id="111807"/>
    <lineage>
        <taxon>Bacteria</taxon>
        <taxon>Bacillati</taxon>
        <taxon>Actinomycetota</taxon>
        <taxon>Actinomycetes</taxon>
        <taxon>Streptosporangiales</taxon>
        <taxon>Thermomonosporaceae</taxon>
        <taxon>Actinomadura</taxon>
    </lineage>
</organism>
<proteinExistence type="predicted"/>
<feature type="domain" description="Phospholipid/glycerol acyltransferase" evidence="3">
    <location>
        <begin position="32"/>
        <end position="148"/>
    </location>
</feature>
<evidence type="ECO:0000313" key="4">
    <source>
        <dbReference type="EMBL" id="MFC6886405.1"/>
    </source>
</evidence>
<evidence type="ECO:0000256" key="1">
    <source>
        <dbReference type="ARBA" id="ARBA00022679"/>
    </source>
</evidence>
<dbReference type="SMART" id="SM00563">
    <property type="entry name" value="PlsC"/>
    <property type="match status" value="1"/>
</dbReference>
<comment type="caution">
    <text evidence="4">The sequence shown here is derived from an EMBL/GenBank/DDBJ whole genome shotgun (WGS) entry which is preliminary data.</text>
</comment>
<dbReference type="EMBL" id="JBHSXS010000053">
    <property type="protein sequence ID" value="MFC6886405.1"/>
    <property type="molecule type" value="Genomic_DNA"/>
</dbReference>
<dbReference type="SUPFAM" id="SSF69593">
    <property type="entry name" value="Glycerol-3-phosphate (1)-acyltransferase"/>
    <property type="match status" value="1"/>
</dbReference>
<dbReference type="PANTHER" id="PTHR10434">
    <property type="entry name" value="1-ACYL-SN-GLYCEROL-3-PHOSPHATE ACYLTRANSFERASE"/>
    <property type="match status" value="1"/>
</dbReference>
<dbReference type="PANTHER" id="PTHR10434:SF11">
    <property type="entry name" value="1-ACYL-SN-GLYCEROL-3-PHOSPHATE ACYLTRANSFERASE"/>
    <property type="match status" value="1"/>
</dbReference>
<accession>A0ABW2CZD1</accession>
<sequence>MIAAYVRRAAWRAAFRAAGGLDVAGPAPDGPCVIVANHSSHADTVALLAALPARRRPVVAAAADYWFATRARSLVCRAAVAGFPVRRARGGFDDLAAAAAQLARGRSVIVFPEGTRSRDGEVAEFRSGAARLADLAGVPLVPAGLTGTRDLLGVHGRLRRTRVQVRFGPATHDLGAARTSVRELAGQAPSG</sequence>
<keyword evidence="2 4" id="KW-0012">Acyltransferase</keyword>
<evidence type="ECO:0000313" key="5">
    <source>
        <dbReference type="Proteomes" id="UP001596380"/>
    </source>
</evidence>
<dbReference type="RefSeq" id="WP_378047030.1">
    <property type="nucleotide sequence ID" value="NZ_JBHSXE010000001.1"/>
</dbReference>
<evidence type="ECO:0000259" key="3">
    <source>
        <dbReference type="SMART" id="SM00563"/>
    </source>
</evidence>
<reference evidence="5" key="1">
    <citation type="journal article" date="2019" name="Int. J. Syst. Evol. Microbiol.">
        <title>The Global Catalogue of Microorganisms (GCM) 10K type strain sequencing project: providing services to taxonomists for standard genome sequencing and annotation.</title>
        <authorList>
            <consortium name="The Broad Institute Genomics Platform"/>
            <consortium name="The Broad Institute Genome Sequencing Center for Infectious Disease"/>
            <person name="Wu L."/>
            <person name="Ma J."/>
        </authorList>
    </citation>
    <scope>NUCLEOTIDE SEQUENCE [LARGE SCALE GENOMIC DNA]</scope>
    <source>
        <strain evidence="5">JCM 3369</strain>
    </source>
</reference>
<keyword evidence="1" id="KW-0808">Transferase</keyword>
<dbReference type="CDD" id="cd07989">
    <property type="entry name" value="LPLAT_AGPAT-like"/>
    <property type="match status" value="1"/>
</dbReference>
<protein>
    <submittedName>
        <fullName evidence="4">Lysophospholipid acyltransferase family protein</fullName>
    </submittedName>
</protein>